<protein>
    <submittedName>
        <fullName evidence="2">Bacillithiol biosynthesis BshC</fullName>
    </submittedName>
</protein>
<dbReference type="Pfam" id="PF24850">
    <property type="entry name" value="CC_BshC"/>
    <property type="match status" value="1"/>
</dbReference>
<dbReference type="RefSeq" id="WP_306020292.1">
    <property type="nucleotide sequence ID" value="NZ_CP129013.1"/>
</dbReference>
<keyword evidence="3" id="KW-1185">Reference proteome</keyword>
<evidence type="ECO:0000259" key="1">
    <source>
        <dbReference type="Pfam" id="PF24850"/>
    </source>
</evidence>
<reference evidence="2 3" key="1">
    <citation type="submission" date="2023-06" db="EMBL/GenBank/DDBJ databases">
        <title>Five Gram-positive bacteria isolated from mangrove sediments in Shenzhen, Guangdong, China.</title>
        <authorList>
            <person name="Yu S."/>
            <person name="Zheng W."/>
            <person name="Huang Y."/>
        </authorList>
    </citation>
    <scope>NUCLEOTIDE SEQUENCE [LARGE SCALE GENOMIC DNA]</scope>
    <source>
        <strain evidence="2 3">SaN35-3</strain>
    </source>
</reference>
<organism evidence="2 3">
    <name type="scientific">Bacillus carboniphilus</name>
    <dbReference type="NCBI Taxonomy" id="86663"/>
    <lineage>
        <taxon>Bacteria</taxon>
        <taxon>Bacillati</taxon>
        <taxon>Bacillota</taxon>
        <taxon>Bacilli</taxon>
        <taxon>Bacillales</taxon>
        <taxon>Bacillaceae</taxon>
        <taxon>Bacillus</taxon>
    </lineage>
</organism>
<evidence type="ECO:0000313" key="3">
    <source>
        <dbReference type="Proteomes" id="UP001197974"/>
    </source>
</evidence>
<dbReference type="Proteomes" id="UP001197974">
    <property type="component" value="Chromosome"/>
</dbReference>
<feature type="domain" description="Bacillithiol biosynthesis BshC C-terminal coiled-coil" evidence="1">
    <location>
        <begin position="14"/>
        <end position="173"/>
    </location>
</feature>
<name>A0ABY9JW62_9BACI</name>
<evidence type="ECO:0000313" key="2">
    <source>
        <dbReference type="EMBL" id="WLR43632.1"/>
    </source>
</evidence>
<gene>
    <name evidence="2" type="primary">bshC</name>
    <name evidence="2" type="ORF">LC087_05635</name>
</gene>
<dbReference type="EMBL" id="CP129013">
    <property type="protein sequence ID" value="WLR43632.1"/>
    <property type="molecule type" value="Genomic_DNA"/>
</dbReference>
<sequence>MQLKMPIVVPRASFTIVERGIEKDLGDLNLTIEEVINEPINVLMNRWKKKQEIKNFHPLFEVAKTKIRSIHESLQKEALQMDQSLLGVAKKNSFFIEEQLDFFLKEVEKKQMQKYNTQLSKFKRIETSIKPKNSPQERVWNIFYYINKYGFSFLQELQSQSLKFDGRHYIVRL</sequence>
<proteinExistence type="predicted"/>
<accession>A0ABY9JW62</accession>
<dbReference type="InterPro" id="IPR055399">
    <property type="entry name" value="CC_BshC"/>
</dbReference>